<evidence type="ECO:0000313" key="3">
    <source>
        <dbReference type="Proteomes" id="UP000579812"/>
    </source>
</evidence>
<comment type="caution">
    <text evidence="2">The sequence shown here is derived from an EMBL/GenBank/DDBJ whole genome shotgun (WGS) entry which is preliminary data.</text>
</comment>
<keyword evidence="3" id="KW-1185">Reference proteome</keyword>
<reference evidence="2 3" key="1">
    <citation type="submission" date="2020-04" db="EMBL/GenBank/DDBJ databases">
        <title>Chromosome-level genome assembly of a cyprinid fish Onychostoma macrolepis by integration of Nanopore Sequencing, Bionano and Hi-C technology.</title>
        <authorList>
            <person name="Wang D."/>
        </authorList>
    </citation>
    <scope>NUCLEOTIDE SEQUENCE [LARGE SCALE GENOMIC DNA]</scope>
    <source>
        <strain evidence="2">SWU-2019</strain>
        <tissue evidence="2">Muscle</tissue>
    </source>
</reference>
<sequence>MGLARPPNTVHLSLLSSHLFPAWRGLPVRYLLSLNLHRMLRGPPSLRVFSSPYLSARLSVRHCSLDLVSDVDAGLPVGSCTCRPQGSYADSVIYPTAGNSGPPGQGLNDAAPLSAGKAHPSQRDEHTVELVRALLTGRPKPRSSHQRRWGLPMHAKPLPQSS</sequence>
<evidence type="ECO:0000256" key="1">
    <source>
        <dbReference type="SAM" id="MobiDB-lite"/>
    </source>
</evidence>
<feature type="region of interest" description="Disordered" evidence="1">
    <location>
        <begin position="137"/>
        <end position="162"/>
    </location>
</feature>
<feature type="compositionally biased region" description="Basic residues" evidence="1">
    <location>
        <begin position="139"/>
        <end position="148"/>
    </location>
</feature>
<dbReference type="EMBL" id="JAAMOB010000007">
    <property type="protein sequence ID" value="KAF4110671.1"/>
    <property type="molecule type" value="Genomic_DNA"/>
</dbReference>
<feature type="region of interest" description="Disordered" evidence="1">
    <location>
        <begin position="93"/>
        <end position="125"/>
    </location>
</feature>
<protein>
    <submittedName>
        <fullName evidence="2">Uncharacterized protein</fullName>
    </submittedName>
</protein>
<gene>
    <name evidence="2" type="ORF">G5714_007702</name>
</gene>
<dbReference type="Proteomes" id="UP000579812">
    <property type="component" value="Unassembled WGS sequence"/>
</dbReference>
<name>A0A7J6CU68_9TELE</name>
<evidence type="ECO:0000313" key="2">
    <source>
        <dbReference type="EMBL" id="KAF4110671.1"/>
    </source>
</evidence>
<accession>A0A7J6CU68</accession>
<proteinExistence type="predicted"/>
<organism evidence="2 3">
    <name type="scientific">Onychostoma macrolepis</name>
    <dbReference type="NCBI Taxonomy" id="369639"/>
    <lineage>
        <taxon>Eukaryota</taxon>
        <taxon>Metazoa</taxon>
        <taxon>Chordata</taxon>
        <taxon>Craniata</taxon>
        <taxon>Vertebrata</taxon>
        <taxon>Euteleostomi</taxon>
        <taxon>Actinopterygii</taxon>
        <taxon>Neopterygii</taxon>
        <taxon>Teleostei</taxon>
        <taxon>Ostariophysi</taxon>
        <taxon>Cypriniformes</taxon>
        <taxon>Cyprinidae</taxon>
        <taxon>Acrossocheilinae</taxon>
        <taxon>Onychostoma</taxon>
    </lineage>
</organism>
<dbReference type="AlphaFoldDB" id="A0A7J6CU68"/>